<keyword evidence="4" id="KW-0498">Mitosis</keyword>
<dbReference type="EMBL" id="UZAI01001468">
    <property type="protein sequence ID" value="VDO62254.1"/>
    <property type="molecule type" value="Genomic_DNA"/>
</dbReference>
<dbReference type="InterPro" id="IPR016901">
    <property type="entry name" value="APC10/Doc1"/>
</dbReference>
<keyword evidence="8" id="KW-1185">Reference proteome</keyword>
<dbReference type="Gene3D" id="2.60.120.260">
    <property type="entry name" value="Galactose-binding domain-like"/>
    <property type="match status" value="1"/>
</dbReference>
<proteinExistence type="inferred from homology"/>
<protein>
    <recommendedName>
        <fullName evidence="2">Anaphase-promoting complex subunit 10</fullName>
    </recommendedName>
</protein>
<dbReference type="SMART" id="SM01337">
    <property type="entry name" value="APC10"/>
    <property type="match status" value="1"/>
</dbReference>
<keyword evidence="5" id="KW-0833">Ubl conjugation pathway</keyword>
<evidence type="ECO:0000256" key="1">
    <source>
        <dbReference type="ARBA" id="ARBA00006762"/>
    </source>
</evidence>
<evidence type="ECO:0000256" key="2">
    <source>
        <dbReference type="ARBA" id="ARBA00013927"/>
    </source>
</evidence>
<dbReference type="Pfam" id="PF03256">
    <property type="entry name" value="ANAPC10"/>
    <property type="match status" value="1"/>
</dbReference>
<dbReference type="InterPro" id="IPR004939">
    <property type="entry name" value="APC_su10/DOC_dom"/>
</dbReference>
<evidence type="ECO:0000256" key="3">
    <source>
        <dbReference type="ARBA" id="ARBA00022618"/>
    </source>
</evidence>
<dbReference type="SUPFAM" id="SSF47923">
    <property type="entry name" value="Ypt/Rab-GAP domain of gyp1p"/>
    <property type="match status" value="1"/>
</dbReference>
<organism evidence="7 8">
    <name type="scientific">Schistosoma margrebowiei</name>
    <dbReference type="NCBI Taxonomy" id="48269"/>
    <lineage>
        <taxon>Eukaryota</taxon>
        <taxon>Metazoa</taxon>
        <taxon>Spiralia</taxon>
        <taxon>Lophotrochozoa</taxon>
        <taxon>Platyhelminthes</taxon>
        <taxon>Trematoda</taxon>
        <taxon>Digenea</taxon>
        <taxon>Strigeidida</taxon>
        <taxon>Schistosomatoidea</taxon>
        <taxon>Schistosomatidae</taxon>
        <taxon>Schistosoma</taxon>
    </lineage>
</organism>
<evidence type="ECO:0000256" key="5">
    <source>
        <dbReference type="ARBA" id="ARBA00022786"/>
    </source>
</evidence>
<sequence length="280" mass="32370">MNLTITNYIVDFLISFSRLAIRVGNTIHDLIELLEVELQEPTGWSVIPLNWPDGSPLRTFLLQIAISANHQNGRDTHLRAIRLHSPVECRGLDTLAPFVSREGRAFMTIRNTLDADLLFNRHEQMLNIINGENVNIEELKRLSIDGCPDSNGIRSRVWKFLLNYLPFNVDKRQERIIFNRRQYEGYVKEFVFESCVADAMPADHPLNLEPDGNWIAFFRDNEILLQINKDCQRLCPDFDFFRRPTEYSCLSLFGKEVPVGVLRRRGETSALQVNSPKNSH</sequence>
<dbReference type="InterPro" id="IPR035969">
    <property type="entry name" value="Rab-GAP_TBC_sf"/>
</dbReference>
<keyword evidence="6" id="KW-0131">Cell cycle</keyword>
<dbReference type="GO" id="GO:0031145">
    <property type="term" value="P:anaphase-promoting complex-dependent catabolic process"/>
    <property type="evidence" value="ECO:0007669"/>
    <property type="project" value="InterPro"/>
</dbReference>
<accession>A0A183LLA1</accession>
<dbReference type="InterPro" id="IPR008979">
    <property type="entry name" value="Galactose-bd-like_sf"/>
</dbReference>
<comment type="similarity">
    <text evidence="1">Belongs to the APC10 family.</text>
</comment>
<dbReference type="STRING" id="48269.A0A183LLA1"/>
<dbReference type="GO" id="GO:0051301">
    <property type="term" value="P:cell division"/>
    <property type="evidence" value="ECO:0007669"/>
    <property type="project" value="UniProtKB-KW"/>
</dbReference>
<dbReference type="PROSITE" id="PS51284">
    <property type="entry name" value="DOC"/>
    <property type="match status" value="1"/>
</dbReference>
<reference evidence="7 8" key="1">
    <citation type="submission" date="2018-11" db="EMBL/GenBank/DDBJ databases">
        <authorList>
            <consortium name="Pathogen Informatics"/>
        </authorList>
    </citation>
    <scope>NUCLEOTIDE SEQUENCE [LARGE SCALE GENOMIC DNA]</scope>
    <source>
        <strain evidence="7 8">Zambia</strain>
    </source>
</reference>
<evidence type="ECO:0000313" key="8">
    <source>
        <dbReference type="Proteomes" id="UP000277204"/>
    </source>
</evidence>
<evidence type="ECO:0000313" key="7">
    <source>
        <dbReference type="EMBL" id="VDO62254.1"/>
    </source>
</evidence>
<dbReference type="Proteomes" id="UP000277204">
    <property type="component" value="Unassembled WGS sequence"/>
</dbReference>
<evidence type="ECO:0000256" key="6">
    <source>
        <dbReference type="ARBA" id="ARBA00023306"/>
    </source>
</evidence>
<dbReference type="PANTHER" id="PTHR12936:SF0">
    <property type="entry name" value="ANAPHASE-PROMOTING COMPLEX SUBUNIT 10"/>
    <property type="match status" value="1"/>
</dbReference>
<keyword evidence="3" id="KW-0132">Cell division</keyword>
<dbReference type="SUPFAM" id="SSF49785">
    <property type="entry name" value="Galactose-binding domain-like"/>
    <property type="match status" value="1"/>
</dbReference>
<gene>
    <name evidence="7" type="ORF">SMRZ_LOCUS4576</name>
</gene>
<dbReference type="PANTHER" id="PTHR12936">
    <property type="entry name" value="ANAPHASE-PROMOTING COMPLEX 10"/>
    <property type="match status" value="1"/>
</dbReference>
<name>A0A183LLA1_9TREM</name>
<dbReference type="GO" id="GO:0005680">
    <property type="term" value="C:anaphase-promoting complex"/>
    <property type="evidence" value="ECO:0007669"/>
    <property type="project" value="InterPro"/>
</dbReference>
<dbReference type="GO" id="GO:0070979">
    <property type="term" value="P:protein K11-linked ubiquitination"/>
    <property type="evidence" value="ECO:0007669"/>
    <property type="project" value="TreeGrafter"/>
</dbReference>
<evidence type="ECO:0000256" key="4">
    <source>
        <dbReference type="ARBA" id="ARBA00022776"/>
    </source>
</evidence>
<dbReference type="AlphaFoldDB" id="A0A183LLA1"/>